<name>A0A3A9A8U1_9FIRM</name>
<evidence type="ECO:0000313" key="2">
    <source>
        <dbReference type="Proteomes" id="UP000280696"/>
    </source>
</evidence>
<accession>A0A3A9A8U1</accession>
<reference evidence="1 2" key="1">
    <citation type="submission" date="2018-09" db="EMBL/GenBank/DDBJ databases">
        <title>Murine metabolic-syndrome-specific gut microbial biobank.</title>
        <authorList>
            <person name="Liu C."/>
        </authorList>
    </citation>
    <scope>NUCLEOTIDE SEQUENCE [LARGE SCALE GENOMIC DNA]</scope>
    <source>
        <strain evidence="1 2">0.1xD8-82</strain>
    </source>
</reference>
<evidence type="ECO:0000313" key="1">
    <source>
        <dbReference type="EMBL" id="RKI87889.1"/>
    </source>
</evidence>
<dbReference type="OrthoDB" id="8778022at2"/>
<comment type="caution">
    <text evidence="1">The sequence shown here is derived from an EMBL/GenBank/DDBJ whole genome shotgun (WGS) entry which is preliminary data.</text>
</comment>
<proteinExistence type="predicted"/>
<protein>
    <recommendedName>
        <fullName evidence="3">Restriction alleviation protein, Lar family</fullName>
    </recommendedName>
</protein>
<keyword evidence="2" id="KW-1185">Reference proteome</keyword>
<dbReference type="AlphaFoldDB" id="A0A3A9A8U1"/>
<organism evidence="1 2">
    <name type="scientific">Parablautia intestinalis</name>
    <dbReference type="NCBI Taxonomy" id="2320100"/>
    <lineage>
        <taxon>Bacteria</taxon>
        <taxon>Bacillati</taxon>
        <taxon>Bacillota</taxon>
        <taxon>Clostridia</taxon>
        <taxon>Lachnospirales</taxon>
        <taxon>Lachnospiraceae</taxon>
        <taxon>Parablautia</taxon>
    </lineage>
</organism>
<dbReference type="RefSeq" id="WP_120472110.1">
    <property type="nucleotide sequence ID" value="NZ_RAYQ01000034.1"/>
</dbReference>
<dbReference type="EMBL" id="RAYQ01000034">
    <property type="protein sequence ID" value="RKI87889.1"/>
    <property type="molecule type" value="Genomic_DNA"/>
</dbReference>
<sequence>MFEQKLIKIGESELMANIKKCPYCNGIPKVKKTLIKFIENDIDKYYVECTDCGAATIQYDTYFGYSVSGGKFRVLSEKEAIGLAVADWNNRRFNSYTKLLHMSYKDKVIWQIRSLLADAWYGAMVPTDSPEWRTGWELRKVAETKKLLVLHSDINYDMSEVARILFNDIQVKDIIFGYLETVNNMNLEPDEIREWNYCFNRFIEGEEYIKPSIRDRISNMLMKIGM</sequence>
<evidence type="ECO:0008006" key="3">
    <source>
        <dbReference type="Google" id="ProtNLM"/>
    </source>
</evidence>
<gene>
    <name evidence="1" type="ORF">D7V94_20215</name>
</gene>
<dbReference type="Proteomes" id="UP000280696">
    <property type="component" value="Unassembled WGS sequence"/>
</dbReference>